<name>W0V215_9BURK</name>
<dbReference type="AlphaFoldDB" id="W0V215"/>
<keyword evidence="2" id="KW-1185">Reference proteome</keyword>
<accession>W0V215</accession>
<proteinExistence type="predicted"/>
<dbReference type="eggNOG" id="ENOG502Z976">
    <property type="taxonomic scope" value="Bacteria"/>
</dbReference>
<dbReference type="PATRIC" id="fig|1349767.4.peg.2735"/>
<dbReference type="HOGENOM" id="CLU_521672_0_0_4"/>
<reference evidence="1 2" key="1">
    <citation type="journal article" date="2015" name="Genome Announc.">
        <title>Genome Sequence of Mushroom Soft-Rot Pathogen Janthinobacterium agaricidamnosum.</title>
        <authorList>
            <person name="Graupner K."/>
            <person name="Lackner G."/>
            <person name="Hertweck C."/>
        </authorList>
    </citation>
    <scope>NUCLEOTIDE SEQUENCE [LARGE SCALE GENOMIC DNA]</scope>
    <source>
        <strain evidence="2">NBRC 102515 / DSM 9628</strain>
    </source>
</reference>
<evidence type="ECO:0000313" key="1">
    <source>
        <dbReference type="EMBL" id="CDG81660.1"/>
    </source>
</evidence>
<dbReference type="STRING" id="1349767.GJA_1005"/>
<protein>
    <submittedName>
        <fullName evidence="1">Uncharacterized domain protein</fullName>
    </submittedName>
</protein>
<dbReference type="EMBL" id="HG322949">
    <property type="protein sequence ID" value="CDG81660.1"/>
    <property type="molecule type" value="Genomic_DNA"/>
</dbReference>
<gene>
    <name evidence="1" type="ORF">GJA_1005</name>
</gene>
<organism evidence="1 2">
    <name type="scientific">Janthinobacterium agaricidamnosum NBRC 102515 = DSM 9628</name>
    <dbReference type="NCBI Taxonomy" id="1349767"/>
    <lineage>
        <taxon>Bacteria</taxon>
        <taxon>Pseudomonadati</taxon>
        <taxon>Pseudomonadota</taxon>
        <taxon>Betaproteobacteria</taxon>
        <taxon>Burkholderiales</taxon>
        <taxon>Oxalobacteraceae</taxon>
        <taxon>Janthinobacterium</taxon>
    </lineage>
</organism>
<sequence length="524" mass="56824">MNQGHTMNDIAVAAADTPLQPGQVRFYCAAQPPLQAGGYWLQASQMVAGLKEQPADNRYGMQQPFAVSGARFRLPPQDLQLVYPPANQLGDYEESLPHVVLRTRTLPWVRQIDGGTSGAGDDNGDVPPWMGLLTVYPAELGNAAPFTTTVGRLIEPEAVNILGPSLIDAASLTQAEKEAQLLAIDLDLPVFWAIAPQLQELPWLAHVREVNTDQKEIMQMVEDGWFSVVVGNRLPQADAENTCFLVSLEGQQAHLNGGPPIDPRYTKIRLACLASWKFSAASARGSFLHIMQSLQTRGGIDLLQPTHGAFPDQLGPAQQQAKEALEIGFLPMLNVTRGGEPTTSWYRGPLAPVPTSSDSLGPYFFSDRAIRYDQANGLFDMSYAGAWQIGQLLALSDAAFAKALFDWRLQSYQGRQQAVAADHVRELAGDCQVDLAQVRQQGPAPVLHGVLARLAQRTAALEGAAAEDEAAPAPLPKIQPHAWRDAAQLPGVMSSAAWQDGMRQGLDPLGLLYRHVYRQGGAPE</sequence>
<dbReference type="KEGG" id="jag:GJA_1005"/>
<evidence type="ECO:0000313" key="2">
    <source>
        <dbReference type="Proteomes" id="UP000027604"/>
    </source>
</evidence>
<dbReference type="Proteomes" id="UP000027604">
    <property type="component" value="Chromosome I"/>
</dbReference>